<dbReference type="AlphaFoldDB" id="A0A842I6W2"/>
<dbReference type="Proteomes" id="UP000555411">
    <property type="component" value="Unassembled WGS sequence"/>
</dbReference>
<comment type="caution">
    <text evidence="1">The sequence shown here is derived from an EMBL/GenBank/DDBJ whole genome shotgun (WGS) entry which is preliminary data.</text>
</comment>
<dbReference type="PANTHER" id="PTHR41913">
    <property type="entry name" value="DUF1684 DOMAIN-CONTAINING PROTEIN"/>
    <property type="match status" value="1"/>
</dbReference>
<dbReference type="Pfam" id="PF07920">
    <property type="entry name" value="DUF1684"/>
    <property type="match status" value="1"/>
</dbReference>
<organism evidence="1 2">
    <name type="scientific">Paragemmobacter straminiformis</name>
    <dbReference type="NCBI Taxonomy" id="2045119"/>
    <lineage>
        <taxon>Bacteria</taxon>
        <taxon>Pseudomonadati</taxon>
        <taxon>Pseudomonadota</taxon>
        <taxon>Alphaproteobacteria</taxon>
        <taxon>Rhodobacterales</taxon>
        <taxon>Paracoccaceae</taxon>
        <taxon>Paragemmobacter</taxon>
    </lineage>
</organism>
<protein>
    <submittedName>
        <fullName evidence="1">DUF1684 domain-containing protein</fullName>
    </submittedName>
</protein>
<dbReference type="InterPro" id="IPR012467">
    <property type="entry name" value="DUF1684"/>
</dbReference>
<reference evidence="1 2" key="1">
    <citation type="journal article" date="2017" name="Int. J. Syst. Evol. Microbiol.">
        <title>Gemmobacter straminiformis sp. nov., isolated from an artificial fountain.</title>
        <authorList>
            <person name="Kang J.Y."/>
            <person name="Kim M.J."/>
            <person name="Chun J."/>
            <person name="Son K.P."/>
            <person name="Jahng K.Y."/>
        </authorList>
    </citation>
    <scope>NUCLEOTIDE SEQUENCE [LARGE SCALE GENOMIC DNA]</scope>
    <source>
        <strain evidence="1 2">CAM-8</strain>
    </source>
</reference>
<proteinExistence type="predicted"/>
<dbReference type="RefSeq" id="WP_185796965.1">
    <property type="nucleotide sequence ID" value="NZ_JACLQD010000002.1"/>
</dbReference>
<dbReference type="PANTHER" id="PTHR41913:SF1">
    <property type="entry name" value="DUF1684 DOMAIN-CONTAINING PROTEIN"/>
    <property type="match status" value="1"/>
</dbReference>
<evidence type="ECO:0000313" key="1">
    <source>
        <dbReference type="EMBL" id="MBC2835356.1"/>
    </source>
</evidence>
<evidence type="ECO:0000313" key="2">
    <source>
        <dbReference type="Proteomes" id="UP000555411"/>
    </source>
</evidence>
<name>A0A842I6W2_9RHOB</name>
<dbReference type="EMBL" id="JACLQD010000002">
    <property type="protein sequence ID" value="MBC2835356.1"/>
    <property type="molecule type" value="Genomic_DNA"/>
</dbReference>
<sequence>MPDYDAWARARLAELAAPDGWLNLTDRVELGQGPQSVGSDPACDLVLSVGPARLGVLEVGESITLTQGDDTVVFEAGGGGNPVLRIAGLLLEVMTVDGQKSLRVRDLGKAVTPPEIPRFPVDPAWRITARWVPLATPQAVRIDMVNGATVTLHQTHRAEFTHDGHAIALTVAHRKAEGPMFVFRDRTAGETYGAGRFLYGHETGEGTITLDFNMAFNPPCAFSEHAICPLPPRENILPFRIEAGEKLPRG</sequence>
<keyword evidence="2" id="KW-1185">Reference proteome</keyword>
<accession>A0A842I6W2</accession>
<gene>
    <name evidence="1" type="ORF">H7F16_07535</name>
</gene>